<keyword evidence="2" id="KW-1185">Reference proteome</keyword>
<name>A0ABU6UZB6_9FABA</name>
<organism evidence="1 2">
    <name type="scientific">Stylosanthes scabra</name>
    <dbReference type="NCBI Taxonomy" id="79078"/>
    <lineage>
        <taxon>Eukaryota</taxon>
        <taxon>Viridiplantae</taxon>
        <taxon>Streptophyta</taxon>
        <taxon>Embryophyta</taxon>
        <taxon>Tracheophyta</taxon>
        <taxon>Spermatophyta</taxon>
        <taxon>Magnoliopsida</taxon>
        <taxon>eudicotyledons</taxon>
        <taxon>Gunneridae</taxon>
        <taxon>Pentapetalae</taxon>
        <taxon>rosids</taxon>
        <taxon>fabids</taxon>
        <taxon>Fabales</taxon>
        <taxon>Fabaceae</taxon>
        <taxon>Papilionoideae</taxon>
        <taxon>50 kb inversion clade</taxon>
        <taxon>dalbergioids sensu lato</taxon>
        <taxon>Dalbergieae</taxon>
        <taxon>Pterocarpus clade</taxon>
        <taxon>Stylosanthes</taxon>
    </lineage>
</organism>
<reference evidence="1 2" key="1">
    <citation type="journal article" date="2023" name="Plants (Basel)">
        <title>Bridging the Gap: Combining Genomics and Transcriptomics Approaches to Understand Stylosanthes scabra, an Orphan Legume from the Brazilian Caatinga.</title>
        <authorList>
            <person name="Ferreira-Neto J.R.C."/>
            <person name="da Silva M.D."/>
            <person name="Binneck E."/>
            <person name="de Melo N.F."/>
            <person name="da Silva R.H."/>
            <person name="de Melo A.L.T.M."/>
            <person name="Pandolfi V."/>
            <person name="Bustamante F.O."/>
            <person name="Brasileiro-Vidal A.C."/>
            <person name="Benko-Iseppon A.M."/>
        </authorList>
    </citation>
    <scope>NUCLEOTIDE SEQUENCE [LARGE SCALE GENOMIC DNA]</scope>
    <source>
        <tissue evidence="1">Leaves</tissue>
    </source>
</reference>
<comment type="caution">
    <text evidence="1">The sequence shown here is derived from an EMBL/GenBank/DDBJ whole genome shotgun (WGS) entry which is preliminary data.</text>
</comment>
<evidence type="ECO:0000313" key="2">
    <source>
        <dbReference type="Proteomes" id="UP001341840"/>
    </source>
</evidence>
<dbReference type="EMBL" id="JASCZI010123703">
    <property type="protein sequence ID" value="MED6165575.1"/>
    <property type="molecule type" value="Genomic_DNA"/>
</dbReference>
<gene>
    <name evidence="1" type="ORF">PIB30_100865</name>
</gene>
<dbReference type="Proteomes" id="UP001341840">
    <property type="component" value="Unassembled WGS sequence"/>
</dbReference>
<evidence type="ECO:0000313" key="1">
    <source>
        <dbReference type="EMBL" id="MED6165575.1"/>
    </source>
</evidence>
<accession>A0ABU6UZB6</accession>
<feature type="non-terminal residue" evidence="1">
    <location>
        <position position="1"/>
    </location>
</feature>
<proteinExistence type="predicted"/>
<protein>
    <submittedName>
        <fullName evidence="1">Uncharacterized protein</fullName>
    </submittedName>
</protein>
<sequence length="190" mass="20982">IGIRMYALALKGKTSPKLLTAFSSSLTPQSFNPRGIDTHFTVVLLDTIRYTCRDLGFTNPSIMVIGAARASTKCFLGMITEVGKGRRNESFNAASLVTCMHGNRDKPAIQFDPEIKRTLRKLKKEAKQQATNQVFEEVAQNNMAAKDRNAQRRTLGEYTIPSTANCGCSAVRPNVEANNFELKPSLIQLV</sequence>